<feature type="chain" id="PRO_5046052299" evidence="1">
    <location>
        <begin position="21"/>
        <end position="281"/>
    </location>
</feature>
<keyword evidence="4" id="KW-1185">Reference proteome</keyword>
<feature type="signal peptide" evidence="1">
    <location>
        <begin position="1"/>
        <end position="20"/>
    </location>
</feature>
<keyword evidence="1" id="KW-0732">Signal</keyword>
<dbReference type="InterPro" id="IPR000073">
    <property type="entry name" value="AB_hydrolase_1"/>
</dbReference>
<sequence length="281" mass="29508">MNTRRLGLIAVSTVALSACKAVNVPEDAFFYPDTRMQAERIVLPPDAPMRFQADTFTIPYAGGTIGATRVRTGRTDTPLILFCGGNMFRRSAAAGLTAAKLTPFGDVLMFDYPGSGETPGPAEYEAFIATATAVADVARAQADAEGRKLIAWGHSLGGIVCPQIVQHVRADAVVLETTTPNARAVVENAAGWARPFVRINLAPNLAAVDVPIALKGYAGPVVVLEASHDATLPPALSQKLVRDLRAEGVTVDRLVFPDAGHGDVGAQPDFLSRVAAALAAH</sequence>
<organism evidence="3 4">
    <name type="scientific">Brevundimonas nasdae</name>
    <dbReference type="NCBI Taxonomy" id="172043"/>
    <lineage>
        <taxon>Bacteria</taxon>
        <taxon>Pseudomonadati</taxon>
        <taxon>Pseudomonadota</taxon>
        <taxon>Alphaproteobacteria</taxon>
        <taxon>Caulobacterales</taxon>
        <taxon>Caulobacteraceae</taxon>
        <taxon>Brevundimonas</taxon>
    </lineage>
</organism>
<evidence type="ECO:0000313" key="4">
    <source>
        <dbReference type="Proteomes" id="UP000824334"/>
    </source>
</evidence>
<dbReference type="PROSITE" id="PS51257">
    <property type="entry name" value="PROKAR_LIPOPROTEIN"/>
    <property type="match status" value="1"/>
</dbReference>
<accession>A0ABX8TJI0</accession>
<dbReference type="Proteomes" id="UP000824334">
    <property type="component" value="Chromosome"/>
</dbReference>
<proteinExistence type="predicted"/>
<dbReference type="Pfam" id="PF12697">
    <property type="entry name" value="Abhydrolase_6"/>
    <property type="match status" value="1"/>
</dbReference>
<reference evidence="3 4" key="1">
    <citation type="submission" date="2021-07" db="EMBL/GenBank/DDBJ databases">
        <title>Isolation and characterization of bacteria from a gold mining with a capacity of golden bioaccumulation.</title>
        <authorList>
            <person name="Yang X.J."/>
        </authorList>
    </citation>
    <scope>NUCLEOTIDE SEQUENCE [LARGE SCALE GENOMIC DNA]</scope>
    <source>
        <strain evidence="3 4">Au29</strain>
    </source>
</reference>
<dbReference type="GeneID" id="94374157"/>
<gene>
    <name evidence="3" type="ORF">KWG56_02695</name>
</gene>
<dbReference type="PANTHER" id="PTHR12277:SF79">
    <property type="entry name" value="XAA-PRO DIPEPTIDYL-PEPTIDASE-RELATED"/>
    <property type="match status" value="1"/>
</dbReference>
<dbReference type="EMBL" id="CP080034">
    <property type="protein sequence ID" value="QYC10938.1"/>
    <property type="molecule type" value="Genomic_DNA"/>
</dbReference>
<protein>
    <submittedName>
        <fullName evidence="3">S9 family peptidase</fullName>
    </submittedName>
</protein>
<feature type="domain" description="AB hydrolase-1" evidence="2">
    <location>
        <begin position="93"/>
        <end position="194"/>
    </location>
</feature>
<name>A0ABX8TJI0_9CAUL</name>
<dbReference type="RefSeq" id="WP_219353633.1">
    <property type="nucleotide sequence ID" value="NZ_CP080034.1"/>
</dbReference>
<evidence type="ECO:0000313" key="3">
    <source>
        <dbReference type="EMBL" id="QYC10938.1"/>
    </source>
</evidence>
<evidence type="ECO:0000259" key="2">
    <source>
        <dbReference type="Pfam" id="PF12697"/>
    </source>
</evidence>
<evidence type="ECO:0000256" key="1">
    <source>
        <dbReference type="SAM" id="SignalP"/>
    </source>
</evidence>
<dbReference type="PANTHER" id="PTHR12277">
    <property type="entry name" value="ALPHA/BETA HYDROLASE DOMAIN-CONTAINING PROTEIN"/>
    <property type="match status" value="1"/>
</dbReference>